<dbReference type="GeneID" id="71989642"/>
<feature type="region of interest" description="Disordered" evidence="1">
    <location>
        <begin position="34"/>
        <end position="71"/>
    </location>
</feature>
<dbReference type="RefSeq" id="XP_047765979.1">
    <property type="nucleotide sequence ID" value="XM_047908912.1"/>
</dbReference>
<evidence type="ECO:0000313" key="3">
    <source>
        <dbReference type="Proteomes" id="UP000756132"/>
    </source>
</evidence>
<keyword evidence="3" id="KW-1185">Reference proteome</keyword>
<gene>
    <name evidence="2" type="ORF">CLAFUR5_09764</name>
</gene>
<dbReference type="EMBL" id="CP090171">
    <property type="protein sequence ID" value="UJO21613.1"/>
    <property type="molecule type" value="Genomic_DNA"/>
</dbReference>
<evidence type="ECO:0000313" key="2">
    <source>
        <dbReference type="EMBL" id="UJO21613.1"/>
    </source>
</evidence>
<feature type="compositionally biased region" description="Low complexity" evidence="1">
    <location>
        <begin position="61"/>
        <end position="71"/>
    </location>
</feature>
<feature type="compositionally biased region" description="Basic and acidic residues" evidence="1">
    <location>
        <begin position="261"/>
        <end position="274"/>
    </location>
</feature>
<proteinExistence type="predicted"/>
<protein>
    <submittedName>
        <fullName evidence="2">Uncharacterized protein</fullName>
    </submittedName>
</protein>
<sequence length="304" mass="34118">MGNLHMGEDDTAEYLPASVYIMPSAITIMNEVRNRPPLPSKHSARRLNQRPSKQSLGKAPSRVSTSSSGSASYAGLKRDVLYRAINEFDLPGSMVSEYADLLTLLSYDLTPFMSQGQTWCLCRGKTDGRSPCQRLIPEVYLRASVGKILIAAEKPHLQGDDLVEELATALSYAICSEHHRTIHKVVRALESREAVERWRSRHSWAGRIATPTPEEPSFDITDDMLAAAVENAHLDGVYSEDDMLAAYGTIDRLKMERQHQEYLRRSRRGNRSESDASSISSAKKLQELRKRVRSFESGRMLYSA</sequence>
<dbReference type="OrthoDB" id="3647906at2759"/>
<accession>A0A9Q8PFN3</accession>
<feature type="region of interest" description="Disordered" evidence="1">
    <location>
        <begin position="261"/>
        <end position="284"/>
    </location>
</feature>
<dbReference type="AlphaFoldDB" id="A0A9Q8PFN3"/>
<reference evidence="2" key="2">
    <citation type="journal article" date="2022" name="Microb. Genom.">
        <title>A chromosome-scale genome assembly of the tomato pathogen Cladosporium fulvum reveals a compartmentalized genome architecture and the presence of a dispensable chromosome.</title>
        <authorList>
            <person name="Zaccaron A.Z."/>
            <person name="Chen L.H."/>
            <person name="Samaras A."/>
            <person name="Stergiopoulos I."/>
        </authorList>
    </citation>
    <scope>NUCLEOTIDE SEQUENCE</scope>
    <source>
        <strain evidence="2">Race5_Kim</strain>
    </source>
</reference>
<reference evidence="2" key="1">
    <citation type="submission" date="2021-12" db="EMBL/GenBank/DDBJ databases">
        <authorList>
            <person name="Zaccaron A."/>
            <person name="Stergiopoulos I."/>
        </authorList>
    </citation>
    <scope>NUCLEOTIDE SEQUENCE</scope>
    <source>
        <strain evidence="2">Race5_Kim</strain>
    </source>
</reference>
<dbReference type="Proteomes" id="UP000756132">
    <property type="component" value="Chromosome 9"/>
</dbReference>
<evidence type="ECO:0000256" key="1">
    <source>
        <dbReference type="SAM" id="MobiDB-lite"/>
    </source>
</evidence>
<name>A0A9Q8PFN3_PASFU</name>
<organism evidence="2 3">
    <name type="scientific">Passalora fulva</name>
    <name type="common">Tomato leaf mold</name>
    <name type="synonym">Cladosporium fulvum</name>
    <dbReference type="NCBI Taxonomy" id="5499"/>
    <lineage>
        <taxon>Eukaryota</taxon>
        <taxon>Fungi</taxon>
        <taxon>Dikarya</taxon>
        <taxon>Ascomycota</taxon>
        <taxon>Pezizomycotina</taxon>
        <taxon>Dothideomycetes</taxon>
        <taxon>Dothideomycetidae</taxon>
        <taxon>Mycosphaerellales</taxon>
        <taxon>Mycosphaerellaceae</taxon>
        <taxon>Fulvia</taxon>
    </lineage>
</organism>
<dbReference type="KEGG" id="ffu:CLAFUR5_09764"/>